<evidence type="ECO:0000256" key="3">
    <source>
        <dbReference type="ARBA" id="ARBA00008204"/>
    </source>
</evidence>
<keyword evidence="12" id="KW-0460">Magnesium</keyword>
<evidence type="ECO:0000256" key="16">
    <source>
        <dbReference type="ARBA" id="ARBA00022991"/>
    </source>
</evidence>
<dbReference type="SUPFAM" id="SSF81483">
    <property type="entry name" value="Bacterial photosystem II reaction centre, L and M subunits"/>
    <property type="match status" value="1"/>
</dbReference>
<evidence type="ECO:0000256" key="9">
    <source>
        <dbReference type="ARBA" id="ARBA00022531"/>
    </source>
</evidence>
<keyword evidence="17" id="KW-0408">Iron</keyword>
<comment type="similarity">
    <text evidence="4">Belongs to the Bcl-2 family.</text>
</comment>
<reference evidence="23" key="1">
    <citation type="journal article" date="2019" name="Int. J. Syst. Evol. Microbiol.">
        <title>The Global Catalogue of Microorganisms (GCM) 10K type strain sequencing project: providing services to taxonomists for standard genome sequencing and annotation.</title>
        <authorList>
            <consortium name="The Broad Institute Genomics Platform"/>
            <consortium name="The Broad Institute Genome Sequencing Center for Infectious Disease"/>
            <person name="Wu L."/>
            <person name="Ma J."/>
        </authorList>
    </citation>
    <scope>NUCLEOTIDE SEQUENCE [LARGE SCALE GENOMIC DNA]</scope>
    <source>
        <strain evidence="23">CCUG 60023</strain>
    </source>
</reference>
<keyword evidence="6" id="KW-0813">Transport</keyword>
<dbReference type="InterPro" id="IPR005871">
    <property type="entry name" value="Photo_RC_L"/>
</dbReference>
<gene>
    <name evidence="22" type="primary">pufL</name>
    <name evidence="22" type="ORF">ACFQ14_15510</name>
</gene>
<evidence type="ECO:0000256" key="2">
    <source>
        <dbReference type="ARBA" id="ARBA00004127"/>
    </source>
</evidence>
<evidence type="ECO:0000256" key="15">
    <source>
        <dbReference type="ARBA" id="ARBA00022989"/>
    </source>
</evidence>
<evidence type="ECO:0000256" key="5">
    <source>
        <dbReference type="ARBA" id="ARBA00021599"/>
    </source>
</evidence>
<comment type="caution">
    <text evidence="22">The sequence shown here is derived from an EMBL/GenBank/DDBJ whole genome shotgun (WGS) entry which is preliminary data.</text>
</comment>
<dbReference type="PROSITE" id="PS00244">
    <property type="entry name" value="REACTION_CENTER"/>
    <property type="match status" value="1"/>
</dbReference>
<keyword evidence="13" id="KW-0076">Bacteriochlorophyll</keyword>
<dbReference type="Proteomes" id="UP001597101">
    <property type="component" value="Unassembled WGS sequence"/>
</dbReference>
<evidence type="ECO:0000256" key="18">
    <source>
        <dbReference type="ARBA" id="ARBA00023136"/>
    </source>
</evidence>
<evidence type="ECO:0000256" key="6">
    <source>
        <dbReference type="ARBA" id="ARBA00022448"/>
    </source>
</evidence>
<keyword evidence="11" id="KW-0479">Metal-binding</keyword>
<comment type="subcellular location">
    <subcellularLocation>
        <location evidence="2">Endomembrane system</location>
        <topology evidence="2">Multi-pass membrane protein</topology>
    </subcellularLocation>
</comment>
<comment type="similarity">
    <text evidence="3 20">Belongs to the reaction center PufL/M/PsbA/D family.</text>
</comment>
<keyword evidence="23" id="KW-1185">Reference proteome</keyword>
<proteinExistence type="inferred from homology"/>
<dbReference type="NCBIfam" id="TIGR01157">
    <property type="entry name" value="pufL"/>
    <property type="match status" value="1"/>
</dbReference>
<dbReference type="PROSITE" id="PS01258">
    <property type="entry name" value="BH2"/>
    <property type="match status" value="1"/>
</dbReference>
<keyword evidence="8" id="KW-0148">Chlorophyll</keyword>
<evidence type="ECO:0000256" key="13">
    <source>
        <dbReference type="ARBA" id="ARBA00022956"/>
    </source>
</evidence>
<evidence type="ECO:0000256" key="8">
    <source>
        <dbReference type="ARBA" id="ARBA00022494"/>
    </source>
</evidence>
<evidence type="ECO:0000256" key="4">
    <source>
        <dbReference type="ARBA" id="ARBA00009458"/>
    </source>
</evidence>
<organism evidence="22 23">
    <name type="scientific">Pseudahrensia aquimaris</name>
    <dbReference type="NCBI Taxonomy" id="744461"/>
    <lineage>
        <taxon>Bacteria</taxon>
        <taxon>Pseudomonadati</taxon>
        <taxon>Pseudomonadota</taxon>
        <taxon>Alphaproteobacteria</taxon>
        <taxon>Hyphomicrobiales</taxon>
        <taxon>Ahrensiaceae</taxon>
        <taxon>Pseudahrensia</taxon>
    </lineage>
</organism>
<protein>
    <recommendedName>
        <fullName evidence="5">Reaction center protein L chain</fullName>
    </recommendedName>
    <alternativeName>
        <fullName evidence="19">Photosynthetic reaction center L subunit</fullName>
    </alternativeName>
</protein>
<evidence type="ECO:0000256" key="10">
    <source>
        <dbReference type="ARBA" id="ARBA00022692"/>
    </source>
</evidence>
<keyword evidence="9" id="KW-0602">Photosynthesis</keyword>
<feature type="transmembrane region" description="Helical" evidence="21">
    <location>
        <begin position="180"/>
        <end position="201"/>
    </location>
</feature>
<evidence type="ECO:0000313" key="23">
    <source>
        <dbReference type="Proteomes" id="UP001597101"/>
    </source>
</evidence>
<evidence type="ECO:0000256" key="7">
    <source>
        <dbReference type="ARBA" id="ARBA00022469"/>
    </source>
</evidence>
<evidence type="ECO:0000256" key="17">
    <source>
        <dbReference type="ARBA" id="ARBA00023004"/>
    </source>
</evidence>
<dbReference type="InterPro" id="IPR055265">
    <property type="entry name" value="Photo_RC_L/M_CS"/>
</dbReference>
<evidence type="ECO:0000256" key="12">
    <source>
        <dbReference type="ARBA" id="ARBA00022842"/>
    </source>
</evidence>
<keyword evidence="14" id="KW-0249">Electron transport</keyword>
<sequence>MALLSFERKYRVRGGTLLGGDLFDFWVGPFYVGFFGVTTIFFSVLGTLLLIYGAALGPTWNIWQISINPPTADYGMSLAPMAEGGLWQIVTFCAVGAFGSWVLREVEISRKLGMGYHVPFAFSVAVFAFVTLNVFRPMAMWLTGDGGWSHGFPYGIYSHLEWVNNVGYAYGNFHYNPAHMIAITFFFTTTLALALHGGLVLSSTNPGGGQEVKTPEHEDTYFRDFIGYSIGTLGIHRIGLFLALNAGFWSAVCIIISGPLWTDAWADWWTWWLELPIFAQEDLVREIGDLDYLD</sequence>
<dbReference type="Pfam" id="PF00124">
    <property type="entry name" value="Photo_RC"/>
    <property type="match status" value="1"/>
</dbReference>
<dbReference type="InterPro" id="IPR036854">
    <property type="entry name" value="Photo_II_D1/D2_sf"/>
</dbReference>
<keyword evidence="15 21" id="KW-1133">Transmembrane helix</keyword>
<keyword evidence="18 21" id="KW-0472">Membrane</keyword>
<name>A0ABW3FH62_9HYPH</name>
<dbReference type="InterPro" id="IPR000484">
    <property type="entry name" value="Photo_RC_L/M"/>
</dbReference>
<dbReference type="EMBL" id="JBHTJV010000025">
    <property type="protein sequence ID" value="MFD0917811.1"/>
    <property type="molecule type" value="Genomic_DNA"/>
</dbReference>
<dbReference type="Gene3D" id="1.20.85.10">
    <property type="entry name" value="Photosystem II protein D1-like"/>
    <property type="match status" value="2"/>
</dbReference>
<dbReference type="PRINTS" id="PR00256">
    <property type="entry name" value="REACTNCENTRE"/>
</dbReference>
<comment type="function">
    <text evidence="1">The reaction center is a membrane-bound complex that mediates the initial photochemical event in the electron transfer process of photosynthesis.</text>
</comment>
<evidence type="ECO:0000256" key="1">
    <source>
        <dbReference type="ARBA" id="ARBA00002611"/>
    </source>
</evidence>
<accession>A0ABW3FH62</accession>
<dbReference type="InterPro" id="IPR020726">
    <property type="entry name" value="Bcl2_BH2_motif_CS"/>
</dbReference>
<dbReference type="RefSeq" id="WP_377213660.1">
    <property type="nucleotide sequence ID" value="NZ_JBHTJV010000025.1"/>
</dbReference>
<evidence type="ECO:0000256" key="21">
    <source>
        <dbReference type="SAM" id="Phobius"/>
    </source>
</evidence>
<feature type="transmembrane region" description="Helical" evidence="21">
    <location>
        <begin position="85"/>
        <end position="103"/>
    </location>
</feature>
<evidence type="ECO:0000313" key="22">
    <source>
        <dbReference type="EMBL" id="MFD0917811.1"/>
    </source>
</evidence>
<keyword evidence="7" id="KW-0674">Reaction center</keyword>
<evidence type="ECO:0000256" key="14">
    <source>
        <dbReference type="ARBA" id="ARBA00022982"/>
    </source>
</evidence>
<evidence type="ECO:0000256" key="20">
    <source>
        <dbReference type="RuleBase" id="RU004331"/>
    </source>
</evidence>
<evidence type="ECO:0000256" key="19">
    <source>
        <dbReference type="ARBA" id="ARBA00033393"/>
    </source>
</evidence>
<evidence type="ECO:0000256" key="11">
    <source>
        <dbReference type="ARBA" id="ARBA00022723"/>
    </source>
</evidence>
<keyword evidence="16" id="KW-0157">Chromophore</keyword>
<feature type="transmembrane region" description="Helical" evidence="21">
    <location>
        <begin position="115"/>
        <end position="135"/>
    </location>
</feature>
<keyword evidence="10 21" id="KW-0812">Transmembrane</keyword>
<feature type="transmembrane region" description="Helical" evidence="21">
    <location>
        <begin position="30"/>
        <end position="55"/>
    </location>
</feature>
<feature type="transmembrane region" description="Helical" evidence="21">
    <location>
        <begin position="238"/>
        <end position="261"/>
    </location>
</feature>